<reference evidence="1 2" key="1">
    <citation type="submission" date="2019-07" db="EMBL/GenBank/DDBJ databases">
        <title>Genomic analysis of Lentibacillus sp. NKC851-2.</title>
        <authorList>
            <person name="Oh Y.J."/>
        </authorList>
    </citation>
    <scope>NUCLEOTIDE SEQUENCE [LARGE SCALE GENOMIC DNA]</scope>
    <source>
        <strain evidence="1 2">NKC851-2</strain>
    </source>
</reference>
<dbReference type="EMBL" id="VJMZ01000001">
    <property type="protein sequence ID" value="TRM10517.1"/>
    <property type="molecule type" value="Genomic_DNA"/>
</dbReference>
<dbReference type="Proteomes" id="UP000319280">
    <property type="component" value="Unassembled WGS sequence"/>
</dbReference>
<protein>
    <submittedName>
        <fullName evidence="1">Uncharacterized protein</fullName>
    </submittedName>
</protein>
<sequence>MPGTLANPSMFGVKALMSGVKALMSVAKALMSVANPSMFGTKPSMILVFVRSWNRYCTTRLDVWFIN</sequence>
<proteinExistence type="predicted"/>
<name>A0A549YF90_9BACI</name>
<evidence type="ECO:0000313" key="1">
    <source>
        <dbReference type="EMBL" id="TRM10517.1"/>
    </source>
</evidence>
<dbReference type="RefSeq" id="WP_142789810.1">
    <property type="nucleotide sequence ID" value="NZ_VJMZ01000001.1"/>
</dbReference>
<gene>
    <name evidence="1" type="ORF">FH966_01595</name>
</gene>
<comment type="caution">
    <text evidence="1">The sequence shown here is derived from an EMBL/GenBank/DDBJ whole genome shotgun (WGS) entry which is preliminary data.</text>
</comment>
<keyword evidence="2" id="KW-1185">Reference proteome</keyword>
<dbReference type="AlphaFoldDB" id="A0A549YF90"/>
<organism evidence="1 2">
    <name type="scientific">Lentibacillus cibarius</name>
    <dbReference type="NCBI Taxonomy" id="2583219"/>
    <lineage>
        <taxon>Bacteria</taxon>
        <taxon>Bacillati</taxon>
        <taxon>Bacillota</taxon>
        <taxon>Bacilli</taxon>
        <taxon>Bacillales</taxon>
        <taxon>Bacillaceae</taxon>
        <taxon>Lentibacillus</taxon>
    </lineage>
</organism>
<accession>A0A549YF90</accession>
<evidence type="ECO:0000313" key="2">
    <source>
        <dbReference type="Proteomes" id="UP000319280"/>
    </source>
</evidence>